<dbReference type="RefSeq" id="WP_169261368.1">
    <property type="nucleotide sequence ID" value="NZ_WTVQ01000028.1"/>
</dbReference>
<protein>
    <submittedName>
        <fullName evidence="3">Alpha/beta fold hydrolase</fullName>
    </submittedName>
</protein>
<dbReference type="Pfam" id="PF12697">
    <property type="entry name" value="Abhydrolase_6"/>
    <property type="match status" value="1"/>
</dbReference>
<comment type="caution">
    <text evidence="3">The sequence shown here is derived from an EMBL/GenBank/DDBJ whole genome shotgun (WGS) entry which is preliminary data.</text>
</comment>
<reference evidence="3 4" key="1">
    <citation type="submission" date="2019-12" db="EMBL/GenBank/DDBJ databases">
        <title>Comparative genomics gives insights into the taxonomy of the Azoarcus-Aromatoleum group and reveals separate origins of nif in the plant-associated Azoarcus and non-plant-associated Aromatoleum sub-groups.</title>
        <authorList>
            <person name="Lafos M."/>
            <person name="Maluk M."/>
            <person name="Batista M."/>
            <person name="Junghare M."/>
            <person name="Carmona M."/>
            <person name="Faoro H."/>
            <person name="Cruz L.M."/>
            <person name="Battistoni F."/>
            <person name="De Souza E."/>
            <person name="Pedrosa F."/>
            <person name="Chen W.-M."/>
            <person name="Poole P.S."/>
            <person name="Dixon R.A."/>
            <person name="James E.K."/>
        </authorList>
    </citation>
    <scope>NUCLEOTIDE SEQUENCE [LARGE SCALE GENOMIC DNA]</scope>
    <source>
        <strain evidence="3 4">22Lin</strain>
    </source>
</reference>
<proteinExistence type="predicted"/>
<evidence type="ECO:0000313" key="4">
    <source>
        <dbReference type="Proteomes" id="UP000648984"/>
    </source>
</evidence>
<dbReference type="Gene3D" id="3.40.50.1820">
    <property type="entry name" value="alpha/beta hydrolase"/>
    <property type="match status" value="1"/>
</dbReference>
<keyword evidence="4" id="KW-1185">Reference proteome</keyword>
<dbReference type="InterPro" id="IPR000073">
    <property type="entry name" value="AB_hydrolase_1"/>
</dbReference>
<feature type="domain" description="AB hydrolase-1" evidence="2">
    <location>
        <begin position="23"/>
        <end position="260"/>
    </location>
</feature>
<sequence>MMSTLQISGNRIAYLELGSGEPVVLLHSSGSSGAQWRALAERLGARYRVIVPDLYGYGDTADWAGRRPFGLECEAEIVLALLARGTGQAHLVGHSYGGAVALHIASQRGDLLRSLTLIEPVAFHLLRGTDAPALAEITEVAERVARAIARGEYVAGFGGFVDYWSGPDAWAAVPADRRRVMAARLPKVALDFHATVNEPIRLEDLRSMAVPTLLLQGTSSPLPTRRICERLAHTLPDAKLTSIPGAGHMAPLTHRAQVNAMVMTQIDAHSAGGFRPSLIPEAASGTNVSCAAAMVT</sequence>
<evidence type="ECO:0000256" key="1">
    <source>
        <dbReference type="ARBA" id="ARBA00022801"/>
    </source>
</evidence>
<dbReference type="PANTHER" id="PTHR43798:SF31">
    <property type="entry name" value="AB HYDROLASE SUPERFAMILY PROTEIN YCLE"/>
    <property type="match status" value="1"/>
</dbReference>
<dbReference type="PANTHER" id="PTHR43798">
    <property type="entry name" value="MONOACYLGLYCEROL LIPASE"/>
    <property type="match status" value="1"/>
</dbReference>
<dbReference type="EMBL" id="WTVQ01000028">
    <property type="protein sequence ID" value="NMG76223.1"/>
    <property type="molecule type" value="Genomic_DNA"/>
</dbReference>
<keyword evidence="1 3" id="KW-0378">Hydrolase</keyword>
<gene>
    <name evidence="3" type="ORF">GPA25_15780</name>
</gene>
<dbReference type="GO" id="GO:0016787">
    <property type="term" value="F:hydrolase activity"/>
    <property type="evidence" value="ECO:0007669"/>
    <property type="project" value="UniProtKB-KW"/>
</dbReference>
<dbReference type="PRINTS" id="PR00111">
    <property type="entry name" value="ABHYDROLASE"/>
</dbReference>
<evidence type="ECO:0000259" key="2">
    <source>
        <dbReference type="Pfam" id="PF12697"/>
    </source>
</evidence>
<name>A0ABX1QCU4_9RHOO</name>
<dbReference type="SUPFAM" id="SSF53474">
    <property type="entry name" value="alpha/beta-Hydrolases"/>
    <property type="match status" value="1"/>
</dbReference>
<dbReference type="InterPro" id="IPR050266">
    <property type="entry name" value="AB_hydrolase_sf"/>
</dbReference>
<dbReference type="Proteomes" id="UP000648984">
    <property type="component" value="Unassembled WGS sequence"/>
</dbReference>
<evidence type="ECO:0000313" key="3">
    <source>
        <dbReference type="EMBL" id="NMG76223.1"/>
    </source>
</evidence>
<organism evidence="3 4">
    <name type="scientific">Aromatoleum diolicum</name>
    <dbReference type="NCBI Taxonomy" id="75796"/>
    <lineage>
        <taxon>Bacteria</taxon>
        <taxon>Pseudomonadati</taxon>
        <taxon>Pseudomonadota</taxon>
        <taxon>Betaproteobacteria</taxon>
        <taxon>Rhodocyclales</taxon>
        <taxon>Rhodocyclaceae</taxon>
        <taxon>Aromatoleum</taxon>
    </lineage>
</organism>
<accession>A0ABX1QCU4</accession>
<dbReference type="InterPro" id="IPR029058">
    <property type="entry name" value="AB_hydrolase_fold"/>
</dbReference>